<sequence length="81" mass="9639">MNGTNFHRECLFDFAKIINNNDSFANFIAQREKIEEVKKYEYFQEISNDPEILYDVQEYAFGFFHSTADLRHNGVTYVWAS</sequence>
<dbReference type="EMBL" id="CAJVQB010007825">
    <property type="protein sequence ID" value="CAG8709645.1"/>
    <property type="molecule type" value="Genomic_DNA"/>
</dbReference>
<gene>
    <name evidence="1" type="ORF">GMARGA_LOCUS12659</name>
</gene>
<organism evidence="1 2">
    <name type="scientific">Gigaspora margarita</name>
    <dbReference type="NCBI Taxonomy" id="4874"/>
    <lineage>
        <taxon>Eukaryota</taxon>
        <taxon>Fungi</taxon>
        <taxon>Fungi incertae sedis</taxon>
        <taxon>Mucoromycota</taxon>
        <taxon>Glomeromycotina</taxon>
        <taxon>Glomeromycetes</taxon>
        <taxon>Diversisporales</taxon>
        <taxon>Gigasporaceae</taxon>
        <taxon>Gigaspora</taxon>
    </lineage>
</organism>
<evidence type="ECO:0000313" key="1">
    <source>
        <dbReference type="EMBL" id="CAG8709645.1"/>
    </source>
</evidence>
<proteinExistence type="predicted"/>
<accession>A0ABN7UZS1</accession>
<name>A0ABN7UZS1_GIGMA</name>
<comment type="caution">
    <text evidence="1">The sequence shown here is derived from an EMBL/GenBank/DDBJ whole genome shotgun (WGS) entry which is preliminary data.</text>
</comment>
<keyword evidence="2" id="KW-1185">Reference proteome</keyword>
<reference evidence="1 2" key="1">
    <citation type="submission" date="2021-06" db="EMBL/GenBank/DDBJ databases">
        <authorList>
            <person name="Kallberg Y."/>
            <person name="Tangrot J."/>
            <person name="Rosling A."/>
        </authorList>
    </citation>
    <scope>NUCLEOTIDE SEQUENCE [LARGE SCALE GENOMIC DNA]</scope>
    <source>
        <strain evidence="1 2">120-4 pot B 10/14</strain>
    </source>
</reference>
<protein>
    <submittedName>
        <fullName evidence="1">3979_t:CDS:1</fullName>
    </submittedName>
</protein>
<evidence type="ECO:0000313" key="2">
    <source>
        <dbReference type="Proteomes" id="UP000789901"/>
    </source>
</evidence>
<dbReference type="Proteomes" id="UP000789901">
    <property type="component" value="Unassembled WGS sequence"/>
</dbReference>